<accession>A0A1G6X0I7</accession>
<dbReference type="STRING" id="390242.SAMN04488024_107191"/>
<sequence>MKIIHLTASYKPAYIYGGPIQSVAKLCEAATKIIDESKEKGNFDLQVLTTTANGDQELNVSPGKPVLIDGVSVTYFKRLTKDHSHFSPQLLRELKNILQAVKEKNIVHIHGWWNLVSVLSCWVVKWYNIPVVLSPRGMLTAYTQNNRNSFAKRILHYFIGKRLLQYCHIHATSDQEKDDIQKIINPKSITVIPNLVNFQASAASSKTMNFDNDPAVFRLIFLSRIEEKKGLELLFEALSLLNINWQLTVAGSGKKEYVDYLKIKASDFNISRHINWIGQVENKDKYRIIAQHDLLVLTSFNENFANVVIESLSVGTPVLISDQVGLSDYVTSQKLGWVTTLNVNAIKETLLIAFSQKEKREMIKASAPEIIRKDFNDDVLANRYLELYKQLI</sequence>
<dbReference type="AlphaFoldDB" id="A0A1G6X0I7"/>
<dbReference type="EMBL" id="FMZH01000007">
    <property type="protein sequence ID" value="SDD71740.1"/>
    <property type="molecule type" value="Genomic_DNA"/>
</dbReference>
<keyword evidence="4" id="KW-1185">Reference proteome</keyword>
<evidence type="ECO:0000313" key="3">
    <source>
        <dbReference type="EMBL" id="SDD71740.1"/>
    </source>
</evidence>
<proteinExistence type="predicted"/>
<dbReference type="PANTHER" id="PTHR12526:SF630">
    <property type="entry name" value="GLYCOSYLTRANSFERASE"/>
    <property type="match status" value="1"/>
</dbReference>
<reference evidence="4" key="1">
    <citation type="submission" date="2016-10" db="EMBL/GenBank/DDBJ databases">
        <authorList>
            <person name="Varghese N."/>
            <person name="Submissions S."/>
        </authorList>
    </citation>
    <scope>NUCLEOTIDE SEQUENCE [LARGE SCALE GENOMIC DNA]</scope>
    <source>
        <strain evidence="4">DSM 18609</strain>
    </source>
</reference>
<dbReference type="SUPFAM" id="SSF53756">
    <property type="entry name" value="UDP-Glycosyltransferase/glycogen phosphorylase"/>
    <property type="match status" value="1"/>
</dbReference>
<dbReference type="InterPro" id="IPR001296">
    <property type="entry name" value="Glyco_trans_1"/>
</dbReference>
<evidence type="ECO:0000259" key="2">
    <source>
        <dbReference type="Pfam" id="PF13439"/>
    </source>
</evidence>
<dbReference type="Pfam" id="PF00534">
    <property type="entry name" value="Glycos_transf_1"/>
    <property type="match status" value="1"/>
</dbReference>
<feature type="domain" description="Glycosyltransferase subfamily 4-like N-terminal" evidence="2">
    <location>
        <begin position="43"/>
        <end position="197"/>
    </location>
</feature>
<dbReference type="GO" id="GO:0016757">
    <property type="term" value="F:glycosyltransferase activity"/>
    <property type="evidence" value="ECO:0007669"/>
    <property type="project" value="InterPro"/>
</dbReference>
<feature type="domain" description="Glycosyl transferase family 1" evidence="1">
    <location>
        <begin position="218"/>
        <end position="368"/>
    </location>
</feature>
<dbReference type="InterPro" id="IPR028098">
    <property type="entry name" value="Glyco_trans_4-like_N"/>
</dbReference>
<dbReference type="NCBIfam" id="NF046085">
    <property type="entry name" value="XrtY_assoc_Gly1"/>
    <property type="match status" value="1"/>
</dbReference>
<dbReference type="Pfam" id="PF13439">
    <property type="entry name" value="Glyco_transf_4"/>
    <property type="match status" value="1"/>
</dbReference>
<dbReference type="RefSeq" id="WP_090770451.1">
    <property type="nucleotide sequence ID" value="NZ_FMZH01000007.1"/>
</dbReference>
<keyword evidence="3" id="KW-0808">Transferase</keyword>
<organism evidence="3 4">
    <name type="scientific">Pedobacter soli</name>
    <dbReference type="NCBI Taxonomy" id="390242"/>
    <lineage>
        <taxon>Bacteria</taxon>
        <taxon>Pseudomonadati</taxon>
        <taxon>Bacteroidota</taxon>
        <taxon>Sphingobacteriia</taxon>
        <taxon>Sphingobacteriales</taxon>
        <taxon>Sphingobacteriaceae</taxon>
        <taxon>Pedobacter</taxon>
    </lineage>
</organism>
<evidence type="ECO:0000259" key="1">
    <source>
        <dbReference type="Pfam" id="PF00534"/>
    </source>
</evidence>
<dbReference type="Proteomes" id="UP000199455">
    <property type="component" value="Unassembled WGS sequence"/>
</dbReference>
<name>A0A1G6X0I7_9SPHI</name>
<protein>
    <submittedName>
        <fullName evidence="3">Glycosyltransferase involved in cell wall bisynthesis</fullName>
    </submittedName>
</protein>
<evidence type="ECO:0000313" key="4">
    <source>
        <dbReference type="Proteomes" id="UP000199455"/>
    </source>
</evidence>
<dbReference type="Gene3D" id="3.40.50.2000">
    <property type="entry name" value="Glycogen Phosphorylase B"/>
    <property type="match status" value="2"/>
</dbReference>
<dbReference type="PANTHER" id="PTHR12526">
    <property type="entry name" value="GLYCOSYLTRANSFERASE"/>
    <property type="match status" value="1"/>
</dbReference>
<gene>
    <name evidence="3" type="ORF">SAMN04488024_107191</name>
</gene>